<evidence type="ECO:0000313" key="14">
    <source>
        <dbReference type="Proteomes" id="UP000799441"/>
    </source>
</evidence>
<reference evidence="13" key="1">
    <citation type="journal article" date="2020" name="Stud. Mycol.">
        <title>101 Dothideomycetes genomes: a test case for predicting lifestyles and emergence of pathogens.</title>
        <authorList>
            <person name="Haridas S."/>
            <person name="Albert R."/>
            <person name="Binder M."/>
            <person name="Bloem J."/>
            <person name="Labutti K."/>
            <person name="Salamov A."/>
            <person name="Andreopoulos B."/>
            <person name="Baker S."/>
            <person name="Barry K."/>
            <person name="Bills G."/>
            <person name="Bluhm B."/>
            <person name="Cannon C."/>
            <person name="Castanera R."/>
            <person name="Culley D."/>
            <person name="Daum C."/>
            <person name="Ezra D."/>
            <person name="Gonzalez J."/>
            <person name="Henrissat B."/>
            <person name="Kuo A."/>
            <person name="Liang C."/>
            <person name="Lipzen A."/>
            <person name="Lutzoni F."/>
            <person name="Magnuson J."/>
            <person name="Mondo S."/>
            <person name="Nolan M."/>
            <person name="Ohm R."/>
            <person name="Pangilinan J."/>
            <person name="Park H.-J."/>
            <person name="Ramirez L."/>
            <person name="Alfaro M."/>
            <person name="Sun H."/>
            <person name="Tritt A."/>
            <person name="Yoshinaga Y."/>
            <person name="Zwiers L.-H."/>
            <person name="Turgeon B."/>
            <person name="Goodwin S."/>
            <person name="Spatafora J."/>
            <person name="Crous P."/>
            <person name="Grigoriev I."/>
        </authorList>
    </citation>
    <scope>NUCLEOTIDE SEQUENCE</scope>
    <source>
        <strain evidence="13">CBS 116435</strain>
    </source>
</reference>
<dbReference type="Gene3D" id="1.10.8.10">
    <property type="entry name" value="DNA helicase RuvA subunit, C-terminal domain"/>
    <property type="match status" value="1"/>
</dbReference>
<keyword evidence="3" id="KW-0833">Ubl conjugation pathway</keyword>
<evidence type="ECO:0000256" key="9">
    <source>
        <dbReference type="ARBA" id="ARBA00072899"/>
    </source>
</evidence>
<dbReference type="Pfam" id="PF02845">
    <property type="entry name" value="CUE"/>
    <property type="match status" value="1"/>
</dbReference>
<dbReference type="SMART" id="SM00546">
    <property type="entry name" value="CUE"/>
    <property type="match status" value="1"/>
</dbReference>
<comment type="similarity">
    <text evidence="8">Belongs to the CUE1 family.</text>
</comment>
<proteinExistence type="inferred from homology"/>
<sequence length="190" mass="21256">MADQSINLPQIIAVALVCFFAIRWFISKPSSPAEPGQRSSRSRRNQVDPSKVEHVVGMFPQYDRRTIAWDLQRNGGSVEATCNRLLQGPGLETPPPSFQPPLSAAVNASEPLQAITKQEPSRPDLITRYNLQSRVSDKGKEAVTSETQERDQKKATWSSDKASRANALKKRREEMVLAARRAMEAKEIQQ</sequence>
<feature type="compositionally biased region" description="Basic and acidic residues" evidence="10">
    <location>
        <begin position="136"/>
        <end position="154"/>
    </location>
</feature>
<dbReference type="EMBL" id="MU003766">
    <property type="protein sequence ID" value="KAF2725877.1"/>
    <property type="molecule type" value="Genomic_DNA"/>
</dbReference>
<dbReference type="InterPro" id="IPR009060">
    <property type="entry name" value="UBA-like_sf"/>
</dbReference>
<evidence type="ECO:0000313" key="13">
    <source>
        <dbReference type="EMBL" id="KAF2725877.1"/>
    </source>
</evidence>
<keyword evidence="2 11" id="KW-0812">Transmembrane</keyword>
<dbReference type="InterPro" id="IPR003892">
    <property type="entry name" value="CUE"/>
</dbReference>
<comment type="caution">
    <text evidence="13">The sequence shown here is derived from an EMBL/GenBank/DDBJ whole genome shotgun (WGS) entry which is preliminary data.</text>
</comment>
<evidence type="ECO:0000256" key="2">
    <source>
        <dbReference type="ARBA" id="ARBA00022692"/>
    </source>
</evidence>
<dbReference type="FunFam" id="1.10.8.10:FF:000050">
    <property type="entry name" value="Related to AMFR protein"/>
    <property type="match status" value="1"/>
</dbReference>
<evidence type="ECO:0000256" key="11">
    <source>
        <dbReference type="SAM" id="Phobius"/>
    </source>
</evidence>
<name>A0A9P4URP9_9PEZI</name>
<feature type="transmembrane region" description="Helical" evidence="11">
    <location>
        <begin position="6"/>
        <end position="26"/>
    </location>
</feature>
<evidence type="ECO:0000256" key="4">
    <source>
        <dbReference type="ARBA" id="ARBA00022824"/>
    </source>
</evidence>
<evidence type="ECO:0000256" key="6">
    <source>
        <dbReference type="ARBA" id="ARBA00023136"/>
    </source>
</evidence>
<keyword evidence="14" id="KW-1185">Reference proteome</keyword>
<dbReference type="AlphaFoldDB" id="A0A9P4URP9"/>
<evidence type="ECO:0000256" key="10">
    <source>
        <dbReference type="SAM" id="MobiDB-lite"/>
    </source>
</evidence>
<dbReference type="CDD" id="cd14424">
    <property type="entry name" value="CUE_Cue1p_like"/>
    <property type="match status" value="1"/>
</dbReference>
<accession>A0A9P4URP9</accession>
<evidence type="ECO:0000256" key="7">
    <source>
        <dbReference type="ARBA" id="ARBA00037847"/>
    </source>
</evidence>
<dbReference type="GO" id="GO:0005789">
    <property type="term" value="C:endoplasmic reticulum membrane"/>
    <property type="evidence" value="ECO:0007669"/>
    <property type="project" value="UniProtKB-SubCell"/>
</dbReference>
<dbReference type="SUPFAM" id="SSF46934">
    <property type="entry name" value="UBA-like"/>
    <property type="match status" value="1"/>
</dbReference>
<evidence type="ECO:0000256" key="8">
    <source>
        <dbReference type="ARBA" id="ARBA00061383"/>
    </source>
</evidence>
<keyword evidence="6 11" id="KW-0472">Membrane</keyword>
<dbReference type="GO" id="GO:0043130">
    <property type="term" value="F:ubiquitin binding"/>
    <property type="evidence" value="ECO:0007669"/>
    <property type="project" value="InterPro"/>
</dbReference>
<comment type="subcellular location">
    <subcellularLocation>
        <location evidence="7">Endomembrane system</location>
        <topology evidence="7">Single-pass membrane protein</topology>
    </subcellularLocation>
    <subcellularLocation>
        <location evidence="1">Endoplasmic reticulum membrane</location>
    </subcellularLocation>
</comment>
<evidence type="ECO:0000256" key="3">
    <source>
        <dbReference type="ARBA" id="ARBA00022786"/>
    </source>
</evidence>
<organism evidence="13 14">
    <name type="scientific">Polychaeton citri CBS 116435</name>
    <dbReference type="NCBI Taxonomy" id="1314669"/>
    <lineage>
        <taxon>Eukaryota</taxon>
        <taxon>Fungi</taxon>
        <taxon>Dikarya</taxon>
        <taxon>Ascomycota</taxon>
        <taxon>Pezizomycotina</taxon>
        <taxon>Dothideomycetes</taxon>
        <taxon>Dothideomycetidae</taxon>
        <taxon>Capnodiales</taxon>
        <taxon>Capnodiaceae</taxon>
        <taxon>Polychaeton</taxon>
    </lineage>
</organism>
<dbReference type="OrthoDB" id="3824970at2759"/>
<keyword evidence="4" id="KW-0256">Endoplasmic reticulum</keyword>
<dbReference type="PROSITE" id="PS51140">
    <property type="entry name" value="CUE"/>
    <property type="match status" value="1"/>
</dbReference>
<feature type="region of interest" description="Disordered" evidence="10">
    <location>
        <begin position="136"/>
        <end position="168"/>
    </location>
</feature>
<gene>
    <name evidence="13" type="ORF">K431DRAFT_215138</name>
</gene>
<protein>
    <recommendedName>
        <fullName evidence="9">Coupling of ubiquitin conjugation to ER degradation protein 1</fullName>
    </recommendedName>
</protein>
<evidence type="ECO:0000259" key="12">
    <source>
        <dbReference type="PROSITE" id="PS51140"/>
    </source>
</evidence>
<evidence type="ECO:0000256" key="5">
    <source>
        <dbReference type="ARBA" id="ARBA00022989"/>
    </source>
</evidence>
<feature type="region of interest" description="Disordered" evidence="10">
    <location>
        <begin position="30"/>
        <end position="50"/>
    </location>
</feature>
<dbReference type="Proteomes" id="UP000799441">
    <property type="component" value="Unassembled WGS sequence"/>
</dbReference>
<keyword evidence="5 11" id="KW-1133">Transmembrane helix</keyword>
<feature type="domain" description="CUE" evidence="12">
    <location>
        <begin position="47"/>
        <end position="90"/>
    </location>
</feature>
<evidence type="ECO:0000256" key="1">
    <source>
        <dbReference type="ARBA" id="ARBA00004586"/>
    </source>
</evidence>